<keyword evidence="5" id="KW-1133">Transmembrane helix</keyword>
<dbReference type="InterPro" id="IPR036909">
    <property type="entry name" value="Cyt_c-like_dom_sf"/>
</dbReference>
<proteinExistence type="predicted"/>
<reference evidence="8" key="1">
    <citation type="journal article" date="2011" name="J. Bacteriol.">
        <title>Genome sequences of eight morphologically diverse alphaproteobacteria.</title>
        <authorList>
            <consortium name="US DOE Joint Genome Institute"/>
            <person name="Brown P.J."/>
            <person name="Kysela D.T."/>
            <person name="Buechlein A."/>
            <person name="Hemmerich C."/>
            <person name="Brun Y.V."/>
        </authorList>
    </citation>
    <scope>NUCLEOTIDE SEQUENCE [LARGE SCALE GENOMIC DNA]</scope>
    <source>
        <strain evidence="8">ATCC 51888 / DSM 1869 / NCIB 11706 / TK 0415</strain>
    </source>
</reference>
<organism evidence="7 8">
    <name type="scientific">Hyphomicrobium denitrificans (strain ATCC 51888 / DSM 1869 / NCIMB 11706 / TK 0415)</name>
    <dbReference type="NCBI Taxonomy" id="582899"/>
    <lineage>
        <taxon>Bacteria</taxon>
        <taxon>Pseudomonadati</taxon>
        <taxon>Pseudomonadota</taxon>
        <taxon>Alphaproteobacteria</taxon>
        <taxon>Hyphomicrobiales</taxon>
        <taxon>Hyphomicrobiaceae</taxon>
        <taxon>Hyphomicrobium</taxon>
    </lineage>
</organism>
<keyword evidence="1 4" id="KW-0349">Heme</keyword>
<evidence type="ECO:0000256" key="3">
    <source>
        <dbReference type="ARBA" id="ARBA00023004"/>
    </source>
</evidence>
<gene>
    <name evidence="7" type="ordered locus">Hden_0581</name>
</gene>
<dbReference type="Gene3D" id="1.10.760.10">
    <property type="entry name" value="Cytochrome c-like domain"/>
    <property type="match status" value="1"/>
</dbReference>
<dbReference type="SUPFAM" id="SSF46626">
    <property type="entry name" value="Cytochrome c"/>
    <property type="match status" value="1"/>
</dbReference>
<dbReference type="GO" id="GO:0020037">
    <property type="term" value="F:heme binding"/>
    <property type="evidence" value="ECO:0007669"/>
    <property type="project" value="InterPro"/>
</dbReference>
<dbReference type="AlphaFoldDB" id="D8JSR7"/>
<evidence type="ECO:0000256" key="5">
    <source>
        <dbReference type="SAM" id="Phobius"/>
    </source>
</evidence>
<evidence type="ECO:0000256" key="4">
    <source>
        <dbReference type="PROSITE-ProRule" id="PRU00433"/>
    </source>
</evidence>
<dbReference type="KEGG" id="hdn:Hden_0581"/>
<dbReference type="OrthoDB" id="9809720at2"/>
<sequence length="150" mass="16941">MSERFTKAAARNIFYGGSIFFFIIFVGLTAQTDYYIRTTSTASAELSDSVRRGKHVWEKNSCINCHTLLGEGAYFAPELGNVWVRYNGLEDPKAAREGLFAWMHSQPSGVEGRRQMPDFKLSDQETNDLIDFLEFTSRVKTQGWPPKASG</sequence>
<dbReference type="STRING" id="582899.Hden_0581"/>
<keyword evidence="5" id="KW-0812">Transmembrane</keyword>
<feature type="domain" description="Cytochrome c" evidence="6">
    <location>
        <begin position="48"/>
        <end position="137"/>
    </location>
</feature>
<dbReference type="GO" id="GO:0009055">
    <property type="term" value="F:electron transfer activity"/>
    <property type="evidence" value="ECO:0007669"/>
    <property type="project" value="InterPro"/>
</dbReference>
<evidence type="ECO:0000256" key="2">
    <source>
        <dbReference type="ARBA" id="ARBA00022723"/>
    </source>
</evidence>
<evidence type="ECO:0000256" key="1">
    <source>
        <dbReference type="ARBA" id="ARBA00022617"/>
    </source>
</evidence>
<dbReference type="GO" id="GO:0046872">
    <property type="term" value="F:metal ion binding"/>
    <property type="evidence" value="ECO:0007669"/>
    <property type="project" value="UniProtKB-KW"/>
</dbReference>
<protein>
    <submittedName>
        <fullName evidence="7">Cytochrome c class I</fullName>
    </submittedName>
</protein>
<dbReference type="Proteomes" id="UP000002033">
    <property type="component" value="Chromosome"/>
</dbReference>
<feature type="transmembrane region" description="Helical" evidence="5">
    <location>
        <begin position="12"/>
        <end position="30"/>
    </location>
</feature>
<dbReference type="RefSeq" id="WP_013214619.1">
    <property type="nucleotide sequence ID" value="NC_014313.1"/>
</dbReference>
<keyword evidence="8" id="KW-1185">Reference proteome</keyword>
<dbReference type="Pfam" id="PF00034">
    <property type="entry name" value="Cytochrom_C"/>
    <property type="match status" value="1"/>
</dbReference>
<dbReference type="HOGENOM" id="CLU_135564_0_0_5"/>
<accession>D8JSR7</accession>
<keyword evidence="3 4" id="KW-0408">Iron</keyword>
<keyword evidence="5" id="KW-0472">Membrane</keyword>
<dbReference type="InterPro" id="IPR009056">
    <property type="entry name" value="Cyt_c-like_dom"/>
</dbReference>
<evidence type="ECO:0000313" key="8">
    <source>
        <dbReference type="Proteomes" id="UP000002033"/>
    </source>
</evidence>
<keyword evidence="2 4" id="KW-0479">Metal-binding</keyword>
<dbReference type="PROSITE" id="PS51007">
    <property type="entry name" value="CYTC"/>
    <property type="match status" value="1"/>
</dbReference>
<dbReference type="eggNOG" id="COG2010">
    <property type="taxonomic scope" value="Bacteria"/>
</dbReference>
<evidence type="ECO:0000313" key="7">
    <source>
        <dbReference type="EMBL" id="ADJ22402.1"/>
    </source>
</evidence>
<name>D8JSR7_HYPDA</name>
<evidence type="ECO:0000259" key="6">
    <source>
        <dbReference type="PROSITE" id="PS51007"/>
    </source>
</evidence>
<dbReference type="EMBL" id="CP002083">
    <property type="protein sequence ID" value="ADJ22402.1"/>
    <property type="molecule type" value="Genomic_DNA"/>
</dbReference>